<keyword evidence="2" id="KW-0238">DNA-binding</keyword>
<dbReference type="RefSeq" id="WP_154425290.1">
    <property type="nucleotide sequence ID" value="NZ_VUNN01000009.1"/>
</dbReference>
<dbReference type="Proteomes" id="UP000460549">
    <property type="component" value="Unassembled WGS sequence"/>
</dbReference>
<evidence type="ECO:0000313" key="6">
    <source>
        <dbReference type="Proteomes" id="UP000460549"/>
    </source>
</evidence>
<dbReference type="GO" id="GO:0003677">
    <property type="term" value="F:DNA binding"/>
    <property type="evidence" value="ECO:0007669"/>
    <property type="project" value="UniProtKB-KW"/>
</dbReference>
<dbReference type="PANTHER" id="PTHR43537">
    <property type="entry name" value="TRANSCRIPTIONAL REGULATOR, GNTR FAMILY"/>
    <property type="match status" value="1"/>
</dbReference>
<keyword evidence="6" id="KW-1185">Reference proteome</keyword>
<dbReference type="SUPFAM" id="SSF48008">
    <property type="entry name" value="GntR ligand-binding domain-like"/>
    <property type="match status" value="1"/>
</dbReference>
<sequence>MADISTTIFEALKKEITTLEIIPGEKISEGEICSRFSVTRPPVRTAFQRLQDIGLLENVPYKGATATLISLSSVHQMIFMRTAVESWIIKDFINTNPSPFILEEIEHNLRMQQIHVSQDEIDEKQFFILDCAFHQFWFDRMHCDDVWKMIQSDLNYERFRMLDFVGTLGYRDIVNNHEKLFEAIKKGDSNSITPILSSHLNAGLARMGNLIRTDYKQYFVLDEKDNEYWLSYNEKLLK</sequence>
<evidence type="ECO:0000256" key="2">
    <source>
        <dbReference type="ARBA" id="ARBA00023125"/>
    </source>
</evidence>
<dbReference type="InterPro" id="IPR008920">
    <property type="entry name" value="TF_FadR/GntR_C"/>
</dbReference>
<protein>
    <submittedName>
        <fullName evidence="5">GntR family transcriptional regulator</fullName>
    </submittedName>
</protein>
<dbReference type="InterPro" id="IPR036390">
    <property type="entry name" value="WH_DNA-bd_sf"/>
</dbReference>
<dbReference type="Gene3D" id="1.10.10.10">
    <property type="entry name" value="Winged helix-like DNA-binding domain superfamily/Winged helix DNA-binding domain"/>
    <property type="match status" value="1"/>
</dbReference>
<dbReference type="Pfam" id="PF00392">
    <property type="entry name" value="GntR"/>
    <property type="match status" value="1"/>
</dbReference>
<dbReference type="GO" id="GO:0003700">
    <property type="term" value="F:DNA-binding transcription factor activity"/>
    <property type="evidence" value="ECO:0007669"/>
    <property type="project" value="InterPro"/>
</dbReference>
<accession>A0A7X2PCC7</accession>
<evidence type="ECO:0000259" key="4">
    <source>
        <dbReference type="PROSITE" id="PS50949"/>
    </source>
</evidence>
<proteinExistence type="predicted"/>
<dbReference type="Gene3D" id="1.20.120.530">
    <property type="entry name" value="GntR ligand-binding domain-like"/>
    <property type="match status" value="1"/>
</dbReference>
<dbReference type="PANTHER" id="PTHR43537:SF6">
    <property type="entry name" value="HTH-TYPE TRANSCRIPTIONAL REPRESSOR RSPR"/>
    <property type="match status" value="1"/>
</dbReference>
<evidence type="ECO:0000256" key="1">
    <source>
        <dbReference type="ARBA" id="ARBA00023015"/>
    </source>
</evidence>
<reference evidence="5 6" key="1">
    <citation type="submission" date="2019-08" db="EMBL/GenBank/DDBJ databases">
        <title>In-depth cultivation of the pig gut microbiome towards novel bacterial diversity and tailored functional studies.</title>
        <authorList>
            <person name="Wylensek D."/>
            <person name="Hitch T.C.A."/>
            <person name="Clavel T."/>
        </authorList>
    </citation>
    <scope>NUCLEOTIDE SEQUENCE [LARGE SCALE GENOMIC DNA]</scope>
    <source>
        <strain evidence="5 6">NM-380-WT-3C1</strain>
    </source>
</reference>
<keyword evidence="3" id="KW-0804">Transcription</keyword>
<dbReference type="AlphaFoldDB" id="A0A7X2PCC7"/>
<comment type="caution">
    <text evidence="5">The sequence shown here is derived from an EMBL/GenBank/DDBJ whole genome shotgun (WGS) entry which is preliminary data.</text>
</comment>
<dbReference type="SUPFAM" id="SSF46785">
    <property type="entry name" value="Winged helix' DNA-binding domain"/>
    <property type="match status" value="1"/>
</dbReference>
<organism evidence="5 6">
    <name type="scientific">Bullifex porci</name>
    <dbReference type="NCBI Taxonomy" id="2606638"/>
    <lineage>
        <taxon>Bacteria</taxon>
        <taxon>Pseudomonadati</taxon>
        <taxon>Spirochaetota</taxon>
        <taxon>Spirochaetia</taxon>
        <taxon>Spirochaetales</taxon>
        <taxon>Spirochaetaceae</taxon>
        <taxon>Bullifex</taxon>
    </lineage>
</organism>
<keyword evidence="1" id="KW-0805">Transcription regulation</keyword>
<dbReference type="InterPro" id="IPR036388">
    <property type="entry name" value="WH-like_DNA-bd_sf"/>
</dbReference>
<dbReference type="InterPro" id="IPR000524">
    <property type="entry name" value="Tscrpt_reg_HTH_GntR"/>
</dbReference>
<dbReference type="SMART" id="SM00345">
    <property type="entry name" value="HTH_GNTR"/>
    <property type="match status" value="1"/>
</dbReference>
<dbReference type="InterPro" id="IPR011711">
    <property type="entry name" value="GntR_C"/>
</dbReference>
<dbReference type="PROSITE" id="PS50949">
    <property type="entry name" value="HTH_GNTR"/>
    <property type="match status" value="1"/>
</dbReference>
<evidence type="ECO:0000313" key="5">
    <source>
        <dbReference type="EMBL" id="MSU06315.1"/>
    </source>
</evidence>
<dbReference type="Pfam" id="PF07729">
    <property type="entry name" value="FCD"/>
    <property type="match status" value="1"/>
</dbReference>
<feature type="domain" description="HTH gntR-type" evidence="4">
    <location>
        <begin position="2"/>
        <end position="69"/>
    </location>
</feature>
<name>A0A7X2PCC7_9SPIO</name>
<evidence type="ECO:0000256" key="3">
    <source>
        <dbReference type="ARBA" id="ARBA00023163"/>
    </source>
</evidence>
<dbReference type="EMBL" id="VUNN01000009">
    <property type="protein sequence ID" value="MSU06315.1"/>
    <property type="molecule type" value="Genomic_DNA"/>
</dbReference>
<gene>
    <name evidence="5" type="ORF">FYJ80_05920</name>
</gene>